<evidence type="ECO:0000256" key="3">
    <source>
        <dbReference type="ARBA" id="ARBA00023163"/>
    </source>
</evidence>
<gene>
    <name evidence="6" type="ORF">SAMN05421637_2456</name>
</gene>
<keyword evidence="3" id="KW-0804">Transcription</keyword>
<dbReference type="Pfam" id="PF00440">
    <property type="entry name" value="TetR_N"/>
    <property type="match status" value="1"/>
</dbReference>
<keyword evidence="7" id="KW-1185">Reference proteome</keyword>
<evidence type="ECO:0000256" key="1">
    <source>
        <dbReference type="ARBA" id="ARBA00023015"/>
    </source>
</evidence>
<dbReference type="InterPro" id="IPR009057">
    <property type="entry name" value="Homeodomain-like_sf"/>
</dbReference>
<accession>A0A1H7AF91</accession>
<dbReference type="PROSITE" id="PS01081">
    <property type="entry name" value="HTH_TETR_1"/>
    <property type="match status" value="1"/>
</dbReference>
<dbReference type="GO" id="GO:0000976">
    <property type="term" value="F:transcription cis-regulatory region binding"/>
    <property type="evidence" value="ECO:0007669"/>
    <property type="project" value="TreeGrafter"/>
</dbReference>
<dbReference type="OrthoDB" id="956698at2"/>
<evidence type="ECO:0000256" key="2">
    <source>
        <dbReference type="ARBA" id="ARBA00023125"/>
    </source>
</evidence>
<keyword evidence="1" id="KW-0805">Transcription regulation</keyword>
<sequence>MARWAPGARERLQQAALDAFETYGFDATTVASIAAVAGVTERTFYRHFADKREVLFDPEHALETAFSRAAVAQDPDIGLRDLIRAVLRDVAVLCPEEARADARRRGAIIASDAGLQEREALKLQRITAALERAFQERGESARRAQLAAGLCVLAFRTGHAAWLAEGETRSLDGLCGTMLASATLVLAK</sequence>
<dbReference type="Gene3D" id="1.10.357.10">
    <property type="entry name" value="Tetracycline Repressor, domain 2"/>
    <property type="match status" value="1"/>
</dbReference>
<feature type="DNA-binding region" description="H-T-H motif" evidence="4">
    <location>
        <begin position="29"/>
        <end position="48"/>
    </location>
</feature>
<dbReference type="SUPFAM" id="SSF46689">
    <property type="entry name" value="Homeodomain-like"/>
    <property type="match status" value="1"/>
</dbReference>
<dbReference type="EMBL" id="FNZI01000006">
    <property type="protein sequence ID" value="SEJ62557.1"/>
    <property type="molecule type" value="Genomic_DNA"/>
</dbReference>
<dbReference type="STRING" id="1043493.SAMN05421637_2456"/>
<dbReference type="InterPro" id="IPR023772">
    <property type="entry name" value="DNA-bd_HTH_TetR-type_CS"/>
</dbReference>
<dbReference type="PRINTS" id="PR00455">
    <property type="entry name" value="HTHTETR"/>
</dbReference>
<reference evidence="7" key="1">
    <citation type="submission" date="2016-10" db="EMBL/GenBank/DDBJ databases">
        <authorList>
            <person name="Varghese N."/>
        </authorList>
    </citation>
    <scope>NUCLEOTIDE SEQUENCE [LARGE SCALE GENOMIC DNA]</scope>
    <source>
        <strain evidence="7">DSM 24868</strain>
    </source>
</reference>
<dbReference type="PANTHER" id="PTHR30055:SF238">
    <property type="entry name" value="MYCOFACTOCIN BIOSYNTHESIS TRANSCRIPTIONAL REGULATOR MFTR-RELATED"/>
    <property type="match status" value="1"/>
</dbReference>
<evidence type="ECO:0000313" key="6">
    <source>
        <dbReference type="EMBL" id="SEJ62557.1"/>
    </source>
</evidence>
<dbReference type="PROSITE" id="PS50977">
    <property type="entry name" value="HTH_TETR_2"/>
    <property type="match status" value="1"/>
</dbReference>
<keyword evidence="2 4" id="KW-0238">DNA-binding</keyword>
<dbReference type="AlphaFoldDB" id="A0A1H7AF91"/>
<feature type="domain" description="HTH tetR-type" evidence="5">
    <location>
        <begin position="6"/>
        <end position="66"/>
    </location>
</feature>
<dbReference type="InterPro" id="IPR001647">
    <property type="entry name" value="HTH_TetR"/>
</dbReference>
<dbReference type="InterPro" id="IPR050109">
    <property type="entry name" value="HTH-type_TetR-like_transc_reg"/>
</dbReference>
<evidence type="ECO:0000259" key="5">
    <source>
        <dbReference type="PROSITE" id="PS50977"/>
    </source>
</evidence>
<dbReference type="PANTHER" id="PTHR30055">
    <property type="entry name" value="HTH-TYPE TRANSCRIPTIONAL REGULATOR RUTR"/>
    <property type="match status" value="1"/>
</dbReference>
<evidence type="ECO:0000256" key="4">
    <source>
        <dbReference type="PROSITE-ProRule" id="PRU00335"/>
    </source>
</evidence>
<dbReference type="GO" id="GO:0003700">
    <property type="term" value="F:DNA-binding transcription factor activity"/>
    <property type="evidence" value="ECO:0007669"/>
    <property type="project" value="TreeGrafter"/>
</dbReference>
<organism evidence="6 7">
    <name type="scientific">Demequina mangrovi</name>
    <dbReference type="NCBI Taxonomy" id="1043493"/>
    <lineage>
        <taxon>Bacteria</taxon>
        <taxon>Bacillati</taxon>
        <taxon>Actinomycetota</taxon>
        <taxon>Actinomycetes</taxon>
        <taxon>Micrococcales</taxon>
        <taxon>Demequinaceae</taxon>
        <taxon>Demequina</taxon>
    </lineage>
</organism>
<dbReference type="Proteomes" id="UP000183315">
    <property type="component" value="Unassembled WGS sequence"/>
</dbReference>
<dbReference type="eggNOG" id="COG1309">
    <property type="taxonomic scope" value="Bacteria"/>
</dbReference>
<evidence type="ECO:0000313" key="7">
    <source>
        <dbReference type="Proteomes" id="UP000183315"/>
    </source>
</evidence>
<dbReference type="RefSeq" id="WP_042215787.1">
    <property type="nucleotide sequence ID" value="NZ_BBLU01000014.1"/>
</dbReference>
<protein>
    <submittedName>
        <fullName evidence="6">Transcriptional regulator, TetR family</fullName>
    </submittedName>
</protein>
<proteinExistence type="predicted"/>
<name>A0A1H7AF91_9MICO</name>